<accession>B0MX37</accession>
<comment type="caution">
    <text evidence="2">The sequence shown here is derived from an EMBL/GenBank/DDBJ whole genome shotgun (WGS) entry which is preliminary data.</text>
</comment>
<dbReference type="AlphaFoldDB" id="B0MX37"/>
<dbReference type="EMBL" id="ABFK02000020">
    <property type="protein sequence ID" value="EDS02254.1"/>
    <property type="molecule type" value="Genomic_DNA"/>
</dbReference>
<dbReference type="Proteomes" id="UP000005819">
    <property type="component" value="Unassembled WGS sequence"/>
</dbReference>
<feature type="compositionally biased region" description="Basic residues" evidence="1">
    <location>
        <begin position="28"/>
        <end position="37"/>
    </location>
</feature>
<evidence type="ECO:0000313" key="2">
    <source>
        <dbReference type="EMBL" id="EDS02254.1"/>
    </source>
</evidence>
<evidence type="ECO:0000256" key="1">
    <source>
        <dbReference type="SAM" id="MobiDB-lite"/>
    </source>
</evidence>
<name>B0MX37_9BACT</name>
<reference evidence="2" key="2">
    <citation type="submission" date="2013-09" db="EMBL/GenBank/DDBJ databases">
        <title>Draft genome sequence of Alistipes putredinis (DSM 17216).</title>
        <authorList>
            <person name="Sudarsanam P."/>
            <person name="Ley R."/>
            <person name="Guruge J."/>
            <person name="Turnbaugh P.J."/>
            <person name="Mahowald M."/>
            <person name="Liep D."/>
            <person name="Gordon J."/>
        </authorList>
    </citation>
    <scope>NUCLEOTIDE SEQUENCE</scope>
    <source>
        <strain evidence="2">DSM 17216</strain>
    </source>
</reference>
<organism evidence="2 3">
    <name type="scientific">Alistipes putredinis DSM 17216</name>
    <dbReference type="NCBI Taxonomy" id="445970"/>
    <lineage>
        <taxon>Bacteria</taxon>
        <taxon>Pseudomonadati</taxon>
        <taxon>Bacteroidota</taxon>
        <taxon>Bacteroidia</taxon>
        <taxon>Bacteroidales</taxon>
        <taxon>Rikenellaceae</taxon>
        <taxon>Alistipes</taxon>
    </lineage>
</organism>
<proteinExistence type="predicted"/>
<protein>
    <submittedName>
        <fullName evidence="2">Uncharacterized protein</fullName>
    </submittedName>
</protein>
<sequence length="143" mass="16589">MQDKSGKASPVNTKNGFVRNTLQTSTRKIYRNRKKPERKTQREGPKKTRFFRPDLPIRPITGFSRKNSGVEKSRNLPRPPPLSEKRHRPTPSEHRKMTLHLAGGIFFAIFVKDRRRFGNLSVQIRAIALGFHYFWSRQHGGPA</sequence>
<feature type="compositionally biased region" description="Polar residues" evidence="1">
    <location>
        <begin position="10"/>
        <end position="27"/>
    </location>
</feature>
<feature type="region of interest" description="Disordered" evidence="1">
    <location>
        <begin position="1"/>
        <end position="95"/>
    </location>
</feature>
<dbReference type="HOGENOM" id="CLU_1801989_0_0_10"/>
<keyword evidence="3" id="KW-1185">Reference proteome</keyword>
<gene>
    <name evidence="2" type="ORF">ALIPUT_01773</name>
</gene>
<reference evidence="2" key="1">
    <citation type="submission" date="2007-10" db="EMBL/GenBank/DDBJ databases">
        <authorList>
            <person name="Fulton L."/>
            <person name="Clifton S."/>
            <person name="Fulton B."/>
            <person name="Xu J."/>
            <person name="Minx P."/>
            <person name="Pepin K.H."/>
            <person name="Johnson M."/>
            <person name="Thiruvilangam P."/>
            <person name="Bhonagiri V."/>
            <person name="Nash W.E."/>
            <person name="Mardis E.R."/>
            <person name="Wilson R.K."/>
        </authorList>
    </citation>
    <scope>NUCLEOTIDE SEQUENCE [LARGE SCALE GENOMIC DNA]</scope>
    <source>
        <strain evidence="2">DSM 17216</strain>
    </source>
</reference>
<evidence type="ECO:0000313" key="3">
    <source>
        <dbReference type="Proteomes" id="UP000005819"/>
    </source>
</evidence>